<evidence type="ECO:0000256" key="6">
    <source>
        <dbReference type="SAM" id="Phobius"/>
    </source>
</evidence>
<evidence type="ECO:0000313" key="7">
    <source>
        <dbReference type="EMBL" id="MFC1417577.1"/>
    </source>
</evidence>
<keyword evidence="5 6" id="KW-0472">Membrane</keyword>
<keyword evidence="4 6" id="KW-1133">Transmembrane helix</keyword>
<feature type="transmembrane region" description="Helical" evidence="6">
    <location>
        <begin position="320"/>
        <end position="339"/>
    </location>
</feature>
<evidence type="ECO:0000256" key="4">
    <source>
        <dbReference type="ARBA" id="ARBA00022989"/>
    </source>
</evidence>
<comment type="subcellular location">
    <subcellularLocation>
        <location evidence="1">Cell membrane</location>
        <topology evidence="1">Multi-pass membrane protein</topology>
    </subcellularLocation>
</comment>
<dbReference type="EMBL" id="JBHFAB010000008">
    <property type="protein sequence ID" value="MFC1417577.1"/>
    <property type="molecule type" value="Genomic_DNA"/>
</dbReference>
<feature type="transmembrane region" description="Helical" evidence="6">
    <location>
        <begin position="379"/>
        <end position="402"/>
    </location>
</feature>
<organism evidence="7 8">
    <name type="scientific">Streptacidiphilus cavernicola</name>
    <dbReference type="NCBI Taxonomy" id="3342716"/>
    <lineage>
        <taxon>Bacteria</taxon>
        <taxon>Bacillati</taxon>
        <taxon>Actinomycetota</taxon>
        <taxon>Actinomycetes</taxon>
        <taxon>Kitasatosporales</taxon>
        <taxon>Streptomycetaceae</taxon>
        <taxon>Streptacidiphilus</taxon>
    </lineage>
</organism>
<dbReference type="Proteomes" id="UP001592531">
    <property type="component" value="Unassembled WGS sequence"/>
</dbReference>
<dbReference type="PANTHER" id="PTHR23513">
    <property type="entry name" value="INTEGRAL MEMBRANE EFFLUX PROTEIN-RELATED"/>
    <property type="match status" value="1"/>
</dbReference>
<feature type="transmembrane region" description="Helical" evidence="6">
    <location>
        <begin position="188"/>
        <end position="212"/>
    </location>
</feature>
<sequence length="451" mass="46387">MSIIRGASAPQGSAAALFRLPDFRRLLRTRLLSQLSDGVFQVSLASYVVFSPERQPTPGAIASAFAVMLLPFCLFGPFAGPLLDRWRRRQILLYGNLVRLLLCLGTAVLVLMRVPTPVFFAAALLVTGVNRFILAGLSAALPQVVPAGLLVTGNALAPTLGTVASTVGGGSGFVVRLFLPGGPVANSALLVLAALGYGCAALAAAAMAPGLLGPDRGKQSPEPIRTVLAQTVRGLVTGLRHLVRACRAATYALAAVTVCRFCYGLLLVLLLMLCRNTFAAPDDQAAGIRWLGLALAASGAGIFAAAVLTPWATRRTGVPGWLVLCSALAAVLTPALGLTFAPVPIITAAFLLGLVSQSIKISADTVVQTSVEDAYRGRVFAVYDVLFNSALVAAATVAALLMPDSGRSPVVVVGSAVLYAATAVGYGLTLRHPSSSPPLADPVPPVGPPPG</sequence>
<feature type="transmembrane region" description="Helical" evidence="6">
    <location>
        <begin position="91"/>
        <end position="112"/>
    </location>
</feature>
<name>A0ABV6VVR0_9ACTN</name>
<comment type="caution">
    <text evidence="7">The sequence shown here is derived from an EMBL/GenBank/DDBJ whole genome shotgun (WGS) entry which is preliminary data.</text>
</comment>
<evidence type="ECO:0000256" key="5">
    <source>
        <dbReference type="ARBA" id="ARBA00023136"/>
    </source>
</evidence>
<keyword evidence="2" id="KW-1003">Cell membrane</keyword>
<keyword evidence="3 6" id="KW-0812">Transmembrane</keyword>
<evidence type="ECO:0000256" key="3">
    <source>
        <dbReference type="ARBA" id="ARBA00022692"/>
    </source>
</evidence>
<evidence type="ECO:0000313" key="8">
    <source>
        <dbReference type="Proteomes" id="UP001592531"/>
    </source>
</evidence>
<feature type="transmembrane region" description="Helical" evidence="6">
    <location>
        <begin position="408"/>
        <end position="428"/>
    </location>
</feature>
<reference evidence="7 8" key="1">
    <citation type="submission" date="2024-09" db="EMBL/GenBank/DDBJ databases">
        <authorList>
            <person name="Lee S.D."/>
        </authorList>
    </citation>
    <scope>NUCLEOTIDE SEQUENCE [LARGE SCALE GENOMIC DNA]</scope>
    <source>
        <strain evidence="7 8">N8-3</strain>
    </source>
</reference>
<dbReference type="InterPro" id="IPR036259">
    <property type="entry name" value="MFS_trans_sf"/>
</dbReference>
<feature type="transmembrane region" description="Helical" evidence="6">
    <location>
        <begin position="118"/>
        <end position="141"/>
    </location>
</feature>
<feature type="transmembrane region" description="Helical" evidence="6">
    <location>
        <begin position="61"/>
        <end position="79"/>
    </location>
</feature>
<dbReference type="SUPFAM" id="SSF103473">
    <property type="entry name" value="MFS general substrate transporter"/>
    <property type="match status" value="1"/>
</dbReference>
<feature type="transmembrane region" description="Helical" evidence="6">
    <location>
        <begin position="288"/>
        <end position="308"/>
    </location>
</feature>
<dbReference type="PANTHER" id="PTHR23513:SF17">
    <property type="entry name" value="MEMBRANE PROTEIN"/>
    <property type="match status" value="1"/>
</dbReference>
<dbReference type="RefSeq" id="WP_380535817.1">
    <property type="nucleotide sequence ID" value="NZ_JBHFAB010000008.1"/>
</dbReference>
<gene>
    <name evidence="7" type="ORF">ACEZDE_13060</name>
</gene>
<protein>
    <submittedName>
        <fullName evidence="7">MFS transporter</fullName>
    </submittedName>
</protein>
<feature type="transmembrane region" description="Helical" evidence="6">
    <location>
        <begin position="248"/>
        <end position="273"/>
    </location>
</feature>
<accession>A0ABV6VVR0</accession>
<feature type="transmembrane region" description="Helical" evidence="6">
    <location>
        <begin position="148"/>
        <end position="168"/>
    </location>
</feature>
<evidence type="ECO:0000256" key="1">
    <source>
        <dbReference type="ARBA" id="ARBA00004651"/>
    </source>
</evidence>
<dbReference type="Gene3D" id="1.20.1250.20">
    <property type="entry name" value="MFS general substrate transporter like domains"/>
    <property type="match status" value="1"/>
</dbReference>
<dbReference type="CDD" id="cd06173">
    <property type="entry name" value="MFS_MefA_like"/>
    <property type="match status" value="1"/>
</dbReference>
<evidence type="ECO:0000256" key="2">
    <source>
        <dbReference type="ARBA" id="ARBA00022475"/>
    </source>
</evidence>
<keyword evidence="8" id="KW-1185">Reference proteome</keyword>
<proteinExistence type="predicted"/>